<accession>A0AAD5RZU0</accession>
<feature type="compositionally biased region" description="Low complexity" evidence="1">
    <location>
        <begin position="101"/>
        <end position="114"/>
    </location>
</feature>
<feature type="region of interest" description="Disordered" evidence="1">
    <location>
        <begin position="48"/>
        <end position="283"/>
    </location>
</feature>
<dbReference type="InterPro" id="IPR028095">
    <property type="entry name" value="Mso1_N_dom"/>
</dbReference>
<feature type="compositionally biased region" description="Low complexity" evidence="1">
    <location>
        <begin position="174"/>
        <end position="185"/>
    </location>
</feature>
<feature type="compositionally biased region" description="Pro residues" evidence="1">
    <location>
        <begin position="52"/>
        <end position="70"/>
    </location>
</feature>
<proteinExistence type="predicted"/>
<comment type="caution">
    <text evidence="3">The sequence shown here is derived from an EMBL/GenBank/DDBJ whole genome shotgun (WGS) entry which is preliminary data.</text>
</comment>
<evidence type="ECO:0000256" key="1">
    <source>
        <dbReference type="SAM" id="MobiDB-lite"/>
    </source>
</evidence>
<name>A0AAD5RZU0_9PEZI</name>
<dbReference type="AlphaFoldDB" id="A0AAD5RZU0"/>
<dbReference type="Proteomes" id="UP001201980">
    <property type="component" value="Unassembled WGS sequence"/>
</dbReference>
<feature type="compositionally biased region" description="Low complexity" evidence="1">
    <location>
        <begin position="267"/>
        <end position="283"/>
    </location>
</feature>
<evidence type="ECO:0000259" key="2">
    <source>
        <dbReference type="Pfam" id="PF14475"/>
    </source>
</evidence>
<sequence length="283" mass="28550">MSSWFSNALNATSKGITNLKSSLLGLEADGDTEDDTHVCRVLRGYYNEKGRPFPPWLPPDPKGAPAPVVQPPTIASSRYGGMNQSQAPATSGGGLSSLWDNNATTSQQQQAPQSLRAGRQRPGAPAFNNADSNRPNLPSQRSYGSGTTPPGTSSGGVSASEKLKARLGRGAGGARTTSPANQSAFAPPPSSQPTSGGSASRGSGGGNYEDRFAPGGTYENGGGGGGYGGSGSRSGSDKPYMSANAPWVTDSADFMGGGGMGGGGRSGLPSGPRRGLPSGPRMR</sequence>
<feature type="compositionally biased region" description="Gly residues" evidence="1">
    <location>
        <begin position="255"/>
        <end position="266"/>
    </location>
</feature>
<feature type="compositionally biased region" description="Low complexity" evidence="1">
    <location>
        <begin position="144"/>
        <end position="156"/>
    </location>
</feature>
<evidence type="ECO:0000313" key="3">
    <source>
        <dbReference type="EMBL" id="KAJ2906588.1"/>
    </source>
</evidence>
<reference evidence="3" key="1">
    <citation type="submission" date="2022-07" db="EMBL/GenBank/DDBJ databases">
        <title>Draft genome sequence of Zalerion maritima ATCC 34329, a (micro)plastics degrading marine fungus.</title>
        <authorList>
            <person name="Paco A."/>
            <person name="Goncalves M.F.M."/>
            <person name="Rocha-Santos T.A.P."/>
            <person name="Alves A."/>
        </authorList>
    </citation>
    <scope>NUCLEOTIDE SEQUENCE</scope>
    <source>
        <strain evidence="3">ATCC 34329</strain>
    </source>
</reference>
<organism evidence="3 4">
    <name type="scientific">Zalerion maritima</name>
    <dbReference type="NCBI Taxonomy" id="339359"/>
    <lineage>
        <taxon>Eukaryota</taxon>
        <taxon>Fungi</taxon>
        <taxon>Dikarya</taxon>
        <taxon>Ascomycota</taxon>
        <taxon>Pezizomycotina</taxon>
        <taxon>Sordariomycetes</taxon>
        <taxon>Lulworthiomycetidae</taxon>
        <taxon>Lulworthiales</taxon>
        <taxon>Lulworthiaceae</taxon>
        <taxon>Zalerion</taxon>
    </lineage>
</organism>
<evidence type="ECO:0000313" key="4">
    <source>
        <dbReference type="Proteomes" id="UP001201980"/>
    </source>
</evidence>
<feature type="domain" description="Mso1 N-terminal" evidence="2">
    <location>
        <begin position="19"/>
        <end position="57"/>
    </location>
</feature>
<dbReference type="EMBL" id="JAKWBI020000011">
    <property type="protein sequence ID" value="KAJ2906588.1"/>
    <property type="molecule type" value="Genomic_DNA"/>
</dbReference>
<feature type="compositionally biased region" description="Low complexity" evidence="1">
    <location>
        <begin position="192"/>
        <end position="201"/>
    </location>
</feature>
<feature type="compositionally biased region" description="Gly residues" evidence="1">
    <location>
        <begin position="218"/>
        <end position="232"/>
    </location>
</feature>
<gene>
    <name evidence="3" type="ORF">MKZ38_000843</name>
</gene>
<dbReference type="Pfam" id="PF14475">
    <property type="entry name" value="Mso1_Sec1_bdg"/>
    <property type="match status" value="1"/>
</dbReference>
<protein>
    <recommendedName>
        <fullName evidence="2">Mso1 N-terminal domain-containing protein</fullName>
    </recommendedName>
</protein>
<feature type="compositionally biased region" description="Polar residues" evidence="1">
    <location>
        <begin position="129"/>
        <end position="143"/>
    </location>
</feature>
<keyword evidence="4" id="KW-1185">Reference proteome</keyword>